<evidence type="ECO:0000313" key="6">
    <source>
        <dbReference type="EMBL" id="KAJ7763883.1"/>
    </source>
</evidence>
<accession>A0AAD7JJN0</accession>
<evidence type="ECO:0000256" key="2">
    <source>
        <dbReference type="ARBA" id="ARBA00022771"/>
    </source>
</evidence>
<name>A0AAD7JJN0_9AGAR</name>
<dbReference type="AlphaFoldDB" id="A0AAD7JJN0"/>
<dbReference type="SMART" id="SM00184">
    <property type="entry name" value="RING"/>
    <property type="match status" value="1"/>
</dbReference>
<proteinExistence type="predicted"/>
<keyword evidence="3" id="KW-0862">Zinc</keyword>
<protein>
    <recommendedName>
        <fullName evidence="5">RING-type domain-containing protein</fullName>
    </recommendedName>
</protein>
<dbReference type="Gene3D" id="3.30.40.10">
    <property type="entry name" value="Zinc/RING finger domain, C3HC4 (zinc finger)"/>
    <property type="match status" value="1"/>
</dbReference>
<dbReference type="GO" id="GO:0008270">
    <property type="term" value="F:zinc ion binding"/>
    <property type="evidence" value="ECO:0007669"/>
    <property type="project" value="UniProtKB-KW"/>
</dbReference>
<keyword evidence="2 4" id="KW-0863">Zinc-finger</keyword>
<dbReference type="PROSITE" id="PS50089">
    <property type="entry name" value="ZF_RING_2"/>
    <property type="match status" value="1"/>
</dbReference>
<evidence type="ECO:0000256" key="1">
    <source>
        <dbReference type="ARBA" id="ARBA00022723"/>
    </source>
</evidence>
<evidence type="ECO:0000256" key="4">
    <source>
        <dbReference type="PROSITE-ProRule" id="PRU00175"/>
    </source>
</evidence>
<comment type="caution">
    <text evidence="6">The sequence shown here is derived from an EMBL/GenBank/DDBJ whole genome shotgun (WGS) entry which is preliminary data.</text>
</comment>
<dbReference type="InterPro" id="IPR013083">
    <property type="entry name" value="Znf_RING/FYVE/PHD"/>
</dbReference>
<dbReference type="PANTHER" id="PTHR12109">
    <property type="entry name" value="RING FINGER PROTEIN 141-RELATED"/>
    <property type="match status" value="1"/>
</dbReference>
<dbReference type="InterPro" id="IPR047126">
    <property type="entry name" value="RNF141-like"/>
</dbReference>
<dbReference type="InterPro" id="IPR018957">
    <property type="entry name" value="Znf_C3HC4_RING-type"/>
</dbReference>
<dbReference type="InterPro" id="IPR017907">
    <property type="entry name" value="Znf_RING_CS"/>
</dbReference>
<dbReference type="InterPro" id="IPR001841">
    <property type="entry name" value="Znf_RING"/>
</dbReference>
<dbReference type="Proteomes" id="UP001215598">
    <property type="component" value="Unassembled WGS sequence"/>
</dbReference>
<keyword evidence="1" id="KW-0479">Metal-binding</keyword>
<dbReference type="EMBL" id="JARKIB010000029">
    <property type="protein sequence ID" value="KAJ7763883.1"/>
    <property type="molecule type" value="Genomic_DNA"/>
</dbReference>
<sequence length="217" mass="24445">MRRDQHAISAIVKRDTSFKRAQVEYEKVTDSQTSRLRLKLADVKVQLRVANERIHQLETQHTEALFDAVIEHQKRQKEFSCGICWEIINSPDALVQCGHSYCHTCILNLLKSSTSPIFGPAARAPSCPSCRHSATKVPIANYELESAVEALINADVFEPGPAVKRAQDDYKKWFPVNAFNGASRPSGIASSNFPAYRSRQNMGREDEWGTSIWRLNA</sequence>
<evidence type="ECO:0000256" key="3">
    <source>
        <dbReference type="ARBA" id="ARBA00022833"/>
    </source>
</evidence>
<evidence type="ECO:0000313" key="7">
    <source>
        <dbReference type="Proteomes" id="UP001215598"/>
    </source>
</evidence>
<dbReference type="Pfam" id="PF00097">
    <property type="entry name" value="zf-C3HC4"/>
    <property type="match status" value="1"/>
</dbReference>
<reference evidence="6" key="1">
    <citation type="submission" date="2023-03" db="EMBL/GenBank/DDBJ databases">
        <title>Massive genome expansion in bonnet fungi (Mycena s.s.) driven by repeated elements and novel gene families across ecological guilds.</title>
        <authorList>
            <consortium name="Lawrence Berkeley National Laboratory"/>
            <person name="Harder C.B."/>
            <person name="Miyauchi S."/>
            <person name="Viragh M."/>
            <person name="Kuo A."/>
            <person name="Thoen E."/>
            <person name="Andreopoulos B."/>
            <person name="Lu D."/>
            <person name="Skrede I."/>
            <person name="Drula E."/>
            <person name="Henrissat B."/>
            <person name="Morin E."/>
            <person name="Kohler A."/>
            <person name="Barry K."/>
            <person name="LaButti K."/>
            <person name="Morin E."/>
            <person name="Salamov A."/>
            <person name="Lipzen A."/>
            <person name="Mereny Z."/>
            <person name="Hegedus B."/>
            <person name="Baldrian P."/>
            <person name="Stursova M."/>
            <person name="Weitz H."/>
            <person name="Taylor A."/>
            <person name="Grigoriev I.V."/>
            <person name="Nagy L.G."/>
            <person name="Martin F."/>
            <person name="Kauserud H."/>
        </authorList>
    </citation>
    <scope>NUCLEOTIDE SEQUENCE</scope>
    <source>
        <strain evidence="6">CBHHK182m</strain>
    </source>
</reference>
<gene>
    <name evidence="6" type="ORF">B0H16DRAFT_1801230</name>
</gene>
<organism evidence="6 7">
    <name type="scientific">Mycena metata</name>
    <dbReference type="NCBI Taxonomy" id="1033252"/>
    <lineage>
        <taxon>Eukaryota</taxon>
        <taxon>Fungi</taxon>
        <taxon>Dikarya</taxon>
        <taxon>Basidiomycota</taxon>
        <taxon>Agaricomycotina</taxon>
        <taxon>Agaricomycetes</taxon>
        <taxon>Agaricomycetidae</taxon>
        <taxon>Agaricales</taxon>
        <taxon>Marasmiineae</taxon>
        <taxon>Mycenaceae</taxon>
        <taxon>Mycena</taxon>
    </lineage>
</organism>
<feature type="domain" description="RING-type" evidence="5">
    <location>
        <begin position="81"/>
        <end position="131"/>
    </location>
</feature>
<dbReference type="PROSITE" id="PS00518">
    <property type="entry name" value="ZF_RING_1"/>
    <property type="match status" value="1"/>
</dbReference>
<keyword evidence="7" id="KW-1185">Reference proteome</keyword>
<dbReference type="SUPFAM" id="SSF57850">
    <property type="entry name" value="RING/U-box"/>
    <property type="match status" value="1"/>
</dbReference>
<evidence type="ECO:0000259" key="5">
    <source>
        <dbReference type="PROSITE" id="PS50089"/>
    </source>
</evidence>